<dbReference type="AlphaFoldDB" id="A0A2T8HEZ8"/>
<gene>
    <name evidence="1" type="ORF">DC487_16320</name>
</gene>
<sequence length="260" mass="29061">MKEINTYDDNLEGGELPDFRAVNPFTVPSDYFEEAAAHIKRVCQLPFVGDDVPLSDSSISPTYFEDLSEQIKLRISLEEILSERKASGFDIPADYFAEAEQQISSAVKLDTLVGTHKENTFQVDSQYFDSLSTRIKERIASESSALENNPEPAKVISIRPWIKYTAAAACLLCVLSIGAYFGQNSDEATSPVVQTAVAETSLSAISDDELVDYIASNNDSDDLHYYVDYIYASDQEQDEDEVRCSELEDKDLEAYIKHML</sequence>
<dbReference type="OrthoDB" id="677448at2"/>
<comment type="caution">
    <text evidence="1">The sequence shown here is derived from an EMBL/GenBank/DDBJ whole genome shotgun (WGS) entry which is preliminary data.</text>
</comment>
<dbReference type="RefSeq" id="WP_116777047.1">
    <property type="nucleotide sequence ID" value="NZ_QDKG01000008.1"/>
</dbReference>
<dbReference type="Proteomes" id="UP000245627">
    <property type="component" value="Unassembled WGS sequence"/>
</dbReference>
<accession>A0A2T8HEZ8</accession>
<name>A0A2T8HEZ8_9SPHI</name>
<keyword evidence="2" id="KW-1185">Reference proteome</keyword>
<organism evidence="1 2">
    <name type="scientific">Sphingobacterium corticibacter</name>
    <dbReference type="NCBI Taxonomy" id="2171749"/>
    <lineage>
        <taxon>Bacteria</taxon>
        <taxon>Pseudomonadati</taxon>
        <taxon>Bacteroidota</taxon>
        <taxon>Sphingobacteriia</taxon>
        <taxon>Sphingobacteriales</taxon>
        <taxon>Sphingobacteriaceae</taxon>
        <taxon>Sphingobacterium</taxon>
    </lineage>
</organism>
<reference evidence="1 2" key="1">
    <citation type="submission" date="2018-04" db="EMBL/GenBank/DDBJ databases">
        <title>Sphingobacterium cortibacter sp. nov.</title>
        <authorList>
            <person name="Li Y."/>
        </authorList>
    </citation>
    <scope>NUCLEOTIDE SEQUENCE [LARGE SCALE GENOMIC DNA]</scope>
    <source>
        <strain evidence="1 2">2c-3</strain>
    </source>
</reference>
<dbReference type="EMBL" id="QDKG01000008">
    <property type="protein sequence ID" value="PVH24011.1"/>
    <property type="molecule type" value="Genomic_DNA"/>
</dbReference>
<proteinExistence type="predicted"/>
<evidence type="ECO:0000313" key="2">
    <source>
        <dbReference type="Proteomes" id="UP000245627"/>
    </source>
</evidence>
<protein>
    <submittedName>
        <fullName evidence="1">Uncharacterized protein</fullName>
    </submittedName>
</protein>
<evidence type="ECO:0000313" key="1">
    <source>
        <dbReference type="EMBL" id="PVH24011.1"/>
    </source>
</evidence>